<reference evidence="1" key="1">
    <citation type="journal article" date="2014" name="Front. Microbiol.">
        <title>High frequency of phylogenetically diverse reductive dehalogenase-homologous genes in deep subseafloor sedimentary metagenomes.</title>
        <authorList>
            <person name="Kawai M."/>
            <person name="Futagami T."/>
            <person name="Toyoda A."/>
            <person name="Takaki Y."/>
            <person name="Nishi S."/>
            <person name="Hori S."/>
            <person name="Arai W."/>
            <person name="Tsubouchi T."/>
            <person name="Morono Y."/>
            <person name="Uchiyama I."/>
            <person name="Ito T."/>
            <person name="Fujiyama A."/>
            <person name="Inagaki F."/>
            <person name="Takami H."/>
        </authorList>
    </citation>
    <scope>NUCLEOTIDE SEQUENCE</scope>
    <source>
        <strain evidence="1">Expedition CK06-06</strain>
    </source>
</reference>
<gene>
    <name evidence="1" type="ORF">S12H4_33803</name>
</gene>
<proteinExistence type="predicted"/>
<protein>
    <submittedName>
        <fullName evidence="1">Uncharacterized protein</fullName>
    </submittedName>
</protein>
<accession>X1T6S2</accession>
<dbReference type="AlphaFoldDB" id="X1T6S2"/>
<name>X1T6S2_9ZZZZ</name>
<comment type="caution">
    <text evidence="1">The sequence shown here is derived from an EMBL/GenBank/DDBJ whole genome shotgun (WGS) entry which is preliminary data.</text>
</comment>
<evidence type="ECO:0000313" key="1">
    <source>
        <dbReference type="EMBL" id="GAJ01033.1"/>
    </source>
</evidence>
<feature type="non-terminal residue" evidence="1">
    <location>
        <position position="1"/>
    </location>
</feature>
<dbReference type="EMBL" id="BARW01019951">
    <property type="protein sequence ID" value="GAJ01033.1"/>
    <property type="molecule type" value="Genomic_DNA"/>
</dbReference>
<organism evidence="1">
    <name type="scientific">marine sediment metagenome</name>
    <dbReference type="NCBI Taxonomy" id="412755"/>
    <lineage>
        <taxon>unclassified sequences</taxon>
        <taxon>metagenomes</taxon>
        <taxon>ecological metagenomes</taxon>
    </lineage>
</organism>
<sequence>AGIRRQVIAETKGLSIKKDLKDLDKEIIKQLPELFETISSIKAIELAEILEINQKTLQRVIFGNRNELLKLGLNLKYEDGLITKKESN</sequence>